<dbReference type="RefSeq" id="WP_331217893.1">
    <property type="nucleotide sequence ID" value="NZ_JAZGQK010000033.1"/>
</dbReference>
<sequence>MTRLGITRLGMTRPGATRSGLNRRRSAGPGRARLGLTGVALAAALLAGGCGTIPTEPAVALRVGYDTLDGTLPVWPARGGLATDPQATAAVAKAVDEWRSPVNDRVHLPTSGILWLGELDGARLAVVAADVPGESASWLLQLTADGDRFTVDRAVEYTEPGYLVYSDVLPLQLPSGRRYLVSARVDRLLGPNRDPLPVTDGLTGPVPVPSCAAVTVTARLRPSESLPNGKAAERLLDLGTGTPGPRYPLIGDDTGSGSRALAGLDTCGLGARTGPFGSIAHRVHDKASPESVPASWPIDRVATRTLGEVDLDGAGTPARLDELTWRTDEGMMTAAVIRPAGGPPAVSAADRVEPLQLYVVPLARPVVVLTWKNTTDSSLVPPPDTVRRVDRPGLAVLDKPATRATFTLIAPDKTTQRSVSPN</sequence>
<gene>
    <name evidence="2" type="ORF">V1633_31210</name>
</gene>
<feature type="region of interest" description="Disordered" evidence="1">
    <location>
        <begin position="1"/>
        <end position="28"/>
    </location>
</feature>
<evidence type="ECO:0008006" key="4">
    <source>
        <dbReference type="Google" id="ProtNLM"/>
    </source>
</evidence>
<dbReference type="EMBL" id="JAZGQK010000033">
    <property type="protein sequence ID" value="MEE6262957.1"/>
    <property type="molecule type" value="Genomic_DNA"/>
</dbReference>
<evidence type="ECO:0000313" key="2">
    <source>
        <dbReference type="EMBL" id="MEE6262957.1"/>
    </source>
</evidence>
<evidence type="ECO:0000313" key="3">
    <source>
        <dbReference type="Proteomes" id="UP001332243"/>
    </source>
</evidence>
<keyword evidence="3" id="KW-1185">Reference proteome</keyword>
<evidence type="ECO:0000256" key="1">
    <source>
        <dbReference type="SAM" id="MobiDB-lite"/>
    </source>
</evidence>
<organism evidence="2 3">
    <name type="scientific">Plantactinospora sonchi</name>
    <dbReference type="NCBI Taxonomy" id="1544735"/>
    <lineage>
        <taxon>Bacteria</taxon>
        <taxon>Bacillati</taxon>
        <taxon>Actinomycetota</taxon>
        <taxon>Actinomycetes</taxon>
        <taxon>Micromonosporales</taxon>
        <taxon>Micromonosporaceae</taxon>
        <taxon>Plantactinospora</taxon>
    </lineage>
</organism>
<comment type="caution">
    <text evidence="2">The sequence shown here is derived from an EMBL/GenBank/DDBJ whole genome shotgun (WGS) entry which is preliminary data.</text>
</comment>
<protein>
    <recommendedName>
        <fullName evidence="4">Lipoprotein</fullName>
    </recommendedName>
</protein>
<reference evidence="2 3" key="1">
    <citation type="submission" date="2024-01" db="EMBL/GenBank/DDBJ databases">
        <title>Genome insights into Plantactinospora sonchi sp. nov.</title>
        <authorList>
            <person name="Wang L."/>
        </authorList>
    </citation>
    <scope>NUCLEOTIDE SEQUENCE [LARGE SCALE GENOMIC DNA]</scope>
    <source>
        <strain evidence="2 3">NEAU-QY2</strain>
    </source>
</reference>
<accession>A0ABU7S2K8</accession>
<proteinExistence type="predicted"/>
<name>A0ABU7S2K8_9ACTN</name>
<dbReference type="Proteomes" id="UP001332243">
    <property type="component" value="Unassembled WGS sequence"/>
</dbReference>